<name>A0A9W3J7X1_BACTU</name>
<dbReference type="InterPro" id="IPR025001">
    <property type="entry name" value="DUF3902"/>
</dbReference>
<organism evidence="2 3">
    <name type="scientific">Bacillus thuringiensis HD-771</name>
    <dbReference type="NCBI Taxonomy" id="1218175"/>
    <lineage>
        <taxon>Bacteria</taxon>
        <taxon>Bacillati</taxon>
        <taxon>Bacillota</taxon>
        <taxon>Bacilli</taxon>
        <taxon>Bacillales</taxon>
        <taxon>Bacillaceae</taxon>
        <taxon>Bacillus</taxon>
        <taxon>Bacillus cereus group</taxon>
    </lineage>
</organism>
<proteinExistence type="predicted"/>
<dbReference type="EMBL" id="CP003752">
    <property type="protein sequence ID" value="AFQ15687.1"/>
    <property type="molecule type" value="Genomic_DNA"/>
</dbReference>
<keyword evidence="1" id="KW-0812">Transmembrane</keyword>
<evidence type="ECO:0000313" key="3">
    <source>
        <dbReference type="Proteomes" id="UP000005259"/>
    </source>
</evidence>
<dbReference type="Pfam" id="PF13042">
    <property type="entry name" value="DUF3902"/>
    <property type="match status" value="1"/>
</dbReference>
<feature type="transmembrane region" description="Helical" evidence="1">
    <location>
        <begin position="135"/>
        <end position="157"/>
    </location>
</feature>
<feature type="transmembrane region" description="Helical" evidence="1">
    <location>
        <begin position="7"/>
        <end position="26"/>
    </location>
</feature>
<gene>
    <name evidence="2" type="ORF">BTG_11135</name>
</gene>
<evidence type="ECO:0000313" key="2">
    <source>
        <dbReference type="EMBL" id="AFQ15687.1"/>
    </source>
</evidence>
<accession>A0A9W3J7X1</accession>
<reference evidence="2 3" key="1">
    <citation type="submission" date="2012-08" db="EMBL/GenBank/DDBJ databases">
        <authorList>
            <person name="Doggett N."/>
            <person name="Teshima H."/>
            <person name="Bruce D."/>
            <person name="Detter J.C."/>
            <person name="Johnson S.L."/>
            <person name="Han C."/>
        </authorList>
    </citation>
    <scope>NUCLEOTIDE SEQUENCE [LARGE SCALE GENOMIC DNA]</scope>
    <source>
        <strain evidence="2 3">HD-771</strain>
    </source>
</reference>
<dbReference type="AlphaFoldDB" id="A0A9W3J7X1"/>
<keyword evidence="1" id="KW-1133">Transmembrane helix</keyword>
<sequence>MKAVAKNIIISFIFALLGIIGLVLNLKGNHEWILYWIAVLLAYLSLFFLILLYCINEYNKKLPKMLIKIAVISFNIAALGILIGIIYELLEKWTYKTLMLYWLLILFLYLITIISLVILVFVNRNYPSYNWLCKILILLNILFTLGPVLFPVVLTIIGNGMNASGGGATYQ</sequence>
<feature type="transmembrane region" description="Helical" evidence="1">
    <location>
        <begin position="99"/>
        <end position="123"/>
    </location>
</feature>
<evidence type="ECO:0000256" key="1">
    <source>
        <dbReference type="SAM" id="Phobius"/>
    </source>
</evidence>
<dbReference type="Proteomes" id="UP000005259">
    <property type="component" value="Chromosome"/>
</dbReference>
<dbReference type="RefSeq" id="WP_000648633.1">
    <property type="nucleotide sequence ID" value="NC_018500.1"/>
</dbReference>
<protein>
    <recommendedName>
        <fullName evidence="4">Group-specific protein</fullName>
    </recommendedName>
</protein>
<feature type="transmembrane region" description="Helical" evidence="1">
    <location>
        <begin position="32"/>
        <end position="54"/>
    </location>
</feature>
<dbReference type="KEGG" id="bti:BTG_11135"/>
<keyword evidence="1" id="KW-0472">Membrane</keyword>
<evidence type="ECO:0008006" key="4">
    <source>
        <dbReference type="Google" id="ProtNLM"/>
    </source>
</evidence>
<feature type="transmembrane region" description="Helical" evidence="1">
    <location>
        <begin position="66"/>
        <end position="87"/>
    </location>
</feature>